<comment type="caution">
    <text evidence="4">The sequence shown here is derived from an EMBL/GenBank/DDBJ whole genome shotgun (WGS) entry which is preliminary data.</text>
</comment>
<feature type="non-terminal residue" evidence="4">
    <location>
        <position position="1"/>
    </location>
</feature>
<accession>A0A0F9DUX8</accession>
<dbReference type="InterPro" id="IPR036770">
    <property type="entry name" value="Ankyrin_rpt-contain_sf"/>
</dbReference>
<evidence type="ECO:0000256" key="3">
    <source>
        <dbReference type="SAM" id="Phobius"/>
    </source>
</evidence>
<dbReference type="PROSITE" id="PS50088">
    <property type="entry name" value="ANK_REPEAT"/>
    <property type="match status" value="7"/>
</dbReference>
<keyword evidence="2" id="KW-0040">ANK repeat</keyword>
<dbReference type="SUPFAM" id="SSF48403">
    <property type="entry name" value="Ankyrin repeat"/>
    <property type="match status" value="1"/>
</dbReference>
<reference evidence="4" key="1">
    <citation type="journal article" date="2015" name="Nature">
        <title>Complex archaea that bridge the gap between prokaryotes and eukaryotes.</title>
        <authorList>
            <person name="Spang A."/>
            <person name="Saw J.H."/>
            <person name="Jorgensen S.L."/>
            <person name="Zaremba-Niedzwiedzka K."/>
            <person name="Martijn J."/>
            <person name="Lind A.E."/>
            <person name="van Eijk R."/>
            <person name="Schleper C."/>
            <person name="Guy L."/>
            <person name="Ettema T.J."/>
        </authorList>
    </citation>
    <scope>NUCLEOTIDE SEQUENCE</scope>
</reference>
<dbReference type="Pfam" id="PF00023">
    <property type="entry name" value="Ank"/>
    <property type="match status" value="2"/>
</dbReference>
<dbReference type="SMART" id="SM00248">
    <property type="entry name" value="ANK"/>
    <property type="match status" value="6"/>
</dbReference>
<organism evidence="4">
    <name type="scientific">marine sediment metagenome</name>
    <dbReference type="NCBI Taxonomy" id="412755"/>
    <lineage>
        <taxon>unclassified sequences</taxon>
        <taxon>metagenomes</taxon>
        <taxon>ecological metagenomes</taxon>
    </lineage>
</organism>
<dbReference type="EMBL" id="LAZR01030121">
    <property type="protein sequence ID" value="KKL57566.1"/>
    <property type="molecule type" value="Genomic_DNA"/>
</dbReference>
<dbReference type="PANTHER" id="PTHR24171">
    <property type="entry name" value="ANKYRIN REPEAT DOMAIN-CONTAINING PROTEIN 39-RELATED"/>
    <property type="match status" value="1"/>
</dbReference>
<keyword evidence="3" id="KW-0812">Transmembrane</keyword>
<evidence type="ECO:0000256" key="2">
    <source>
        <dbReference type="ARBA" id="ARBA00023043"/>
    </source>
</evidence>
<name>A0A0F9DUX8_9ZZZZ</name>
<keyword evidence="1" id="KW-0677">Repeat</keyword>
<proteinExistence type="predicted"/>
<dbReference type="Pfam" id="PF13637">
    <property type="entry name" value="Ank_4"/>
    <property type="match status" value="1"/>
</dbReference>
<evidence type="ECO:0000313" key="4">
    <source>
        <dbReference type="EMBL" id="KKL57566.1"/>
    </source>
</evidence>
<keyword evidence="3" id="KW-1133">Transmembrane helix</keyword>
<sequence length="317" mass="33610">GYFSGSSLSVEARPPGWYDRGVQRAEVLGNTAQGPMTDMWRTRKVACPLFLPFPSFLLLPEITHVERKIGMKATTVAVVLISCVALVILAGSYCWFSRLWRPLTPLHRAAAQGNLAQIRALLANGADINAPDKRGWTPLCWALFHTRAEAAKLLIASGADLRKGSPLHFAADEGLTEIVLTFLSRGVPVDARDGGGATVLAAAPRHGQDEVVQALLAKGADANATDATGSTSIREAAQWGHGSTVKLLLAAGADVKTRDQWGYTALHVAAMNGHLGIVKVLLGAGADPSATSTDGYTPLSLARDRGRSKVVSFLTNR</sequence>
<dbReference type="AlphaFoldDB" id="A0A0F9DUX8"/>
<feature type="transmembrane region" description="Helical" evidence="3">
    <location>
        <begin position="75"/>
        <end position="96"/>
    </location>
</feature>
<dbReference type="Pfam" id="PF12796">
    <property type="entry name" value="Ank_2"/>
    <property type="match status" value="1"/>
</dbReference>
<dbReference type="Gene3D" id="1.25.40.20">
    <property type="entry name" value="Ankyrin repeat-containing domain"/>
    <property type="match status" value="3"/>
</dbReference>
<evidence type="ECO:0000256" key="1">
    <source>
        <dbReference type="ARBA" id="ARBA00022737"/>
    </source>
</evidence>
<protein>
    <submittedName>
        <fullName evidence="4">Uncharacterized protein</fullName>
    </submittedName>
</protein>
<dbReference type="InterPro" id="IPR002110">
    <property type="entry name" value="Ankyrin_rpt"/>
</dbReference>
<dbReference type="PRINTS" id="PR01415">
    <property type="entry name" value="ANKYRIN"/>
</dbReference>
<dbReference type="PROSITE" id="PS50297">
    <property type="entry name" value="ANK_REP_REGION"/>
    <property type="match status" value="6"/>
</dbReference>
<gene>
    <name evidence="4" type="ORF">LCGC14_2234120</name>
</gene>
<keyword evidence="3" id="KW-0472">Membrane</keyword>